<dbReference type="Proteomes" id="UP001341281">
    <property type="component" value="Chromosome 07"/>
</dbReference>
<organism evidence="2 3">
    <name type="scientific">Paspalum notatum var. saurae</name>
    <dbReference type="NCBI Taxonomy" id="547442"/>
    <lineage>
        <taxon>Eukaryota</taxon>
        <taxon>Viridiplantae</taxon>
        <taxon>Streptophyta</taxon>
        <taxon>Embryophyta</taxon>
        <taxon>Tracheophyta</taxon>
        <taxon>Spermatophyta</taxon>
        <taxon>Magnoliopsida</taxon>
        <taxon>Liliopsida</taxon>
        <taxon>Poales</taxon>
        <taxon>Poaceae</taxon>
        <taxon>PACMAD clade</taxon>
        <taxon>Panicoideae</taxon>
        <taxon>Andropogonodae</taxon>
        <taxon>Paspaleae</taxon>
        <taxon>Paspalinae</taxon>
        <taxon>Paspalum</taxon>
    </lineage>
</organism>
<reference evidence="2 3" key="1">
    <citation type="submission" date="2024-02" db="EMBL/GenBank/DDBJ databases">
        <title>High-quality chromosome-scale genome assembly of Pensacola bahiagrass (Paspalum notatum Flugge var. saurae).</title>
        <authorList>
            <person name="Vega J.M."/>
            <person name="Podio M."/>
            <person name="Orjuela J."/>
            <person name="Siena L.A."/>
            <person name="Pessino S.C."/>
            <person name="Combes M.C."/>
            <person name="Mariac C."/>
            <person name="Albertini E."/>
            <person name="Pupilli F."/>
            <person name="Ortiz J.P.A."/>
            <person name="Leblanc O."/>
        </authorList>
    </citation>
    <scope>NUCLEOTIDE SEQUENCE [LARGE SCALE GENOMIC DNA]</scope>
    <source>
        <strain evidence="2">R1</strain>
        <tissue evidence="2">Leaf</tissue>
    </source>
</reference>
<dbReference type="AlphaFoldDB" id="A0AAQ3X3L9"/>
<protein>
    <submittedName>
        <fullName evidence="2">Uncharacterized protein</fullName>
    </submittedName>
</protein>
<dbReference type="EMBL" id="CP144751">
    <property type="protein sequence ID" value="WVZ83125.1"/>
    <property type="molecule type" value="Genomic_DNA"/>
</dbReference>
<evidence type="ECO:0000313" key="3">
    <source>
        <dbReference type="Proteomes" id="UP001341281"/>
    </source>
</evidence>
<name>A0AAQ3X3L9_PASNO</name>
<proteinExistence type="predicted"/>
<sequence>MMLPGKATAQKSVAIIGSGRKPAEALAQTSHLTRAQGKAKAPRAPPRSTPSHSNTQRAKPSPRLSSRTHCRRSAPSSP</sequence>
<evidence type="ECO:0000313" key="2">
    <source>
        <dbReference type="EMBL" id="WVZ83125.1"/>
    </source>
</evidence>
<gene>
    <name evidence="2" type="ORF">U9M48_030301</name>
</gene>
<feature type="compositionally biased region" description="Polar residues" evidence="1">
    <location>
        <begin position="49"/>
        <end position="65"/>
    </location>
</feature>
<evidence type="ECO:0000256" key="1">
    <source>
        <dbReference type="SAM" id="MobiDB-lite"/>
    </source>
</evidence>
<accession>A0AAQ3X3L9</accession>
<feature type="region of interest" description="Disordered" evidence="1">
    <location>
        <begin position="21"/>
        <end position="78"/>
    </location>
</feature>
<keyword evidence="3" id="KW-1185">Reference proteome</keyword>